<dbReference type="GO" id="GO:0005524">
    <property type="term" value="F:ATP binding"/>
    <property type="evidence" value="ECO:0007669"/>
    <property type="project" value="UniProtKB-UniRule"/>
</dbReference>
<gene>
    <name evidence="10" type="ORF">FHS36_004142</name>
</gene>
<feature type="region of interest" description="Disordered" evidence="8">
    <location>
        <begin position="495"/>
        <end position="565"/>
    </location>
</feature>
<dbReference type="SUPFAM" id="SSF56112">
    <property type="entry name" value="Protein kinase-like (PK-like)"/>
    <property type="match status" value="1"/>
</dbReference>
<dbReference type="SMART" id="SM00220">
    <property type="entry name" value="S_TKc"/>
    <property type="match status" value="1"/>
</dbReference>
<evidence type="ECO:0000256" key="7">
    <source>
        <dbReference type="PROSITE-ProRule" id="PRU10141"/>
    </source>
</evidence>
<evidence type="ECO:0000256" key="6">
    <source>
        <dbReference type="ARBA" id="ARBA00022840"/>
    </source>
</evidence>
<comment type="caution">
    <text evidence="10">The sequence shown here is derived from an EMBL/GenBank/DDBJ whole genome shotgun (WGS) entry which is preliminary data.</text>
</comment>
<dbReference type="PANTHER" id="PTHR43289">
    <property type="entry name" value="MITOGEN-ACTIVATED PROTEIN KINASE KINASE KINASE 20-RELATED"/>
    <property type="match status" value="1"/>
</dbReference>
<feature type="binding site" evidence="7">
    <location>
        <position position="50"/>
    </location>
    <ligand>
        <name>ATP</name>
        <dbReference type="ChEBI" id="CHEBI:30616"/>
    </ligand>
</feature>
<evidence type="ECO:0000256" key="8">
    <source>
        <dbReference type="SAM" id="MobiDB-lite"/>
    </source>
</evidence>
<dbReference type="Proteomes" id="UP000528608">
    <property type="component" value="Unassembled WGS sequence"/>
</dbReference>
<dbReference type="InterPro" id="IPR011009">
    <property type="entry name" value="Kinase-like_dom_sf"/>
</dbReference>
<name>A0A7W8F4A3_STREU</name>
<dbReference type="CDD" id="cd14014">
    <property type="entry name" value="STKc_PknB_like"/>
    <property type="match status" value="1"/>
</dbReference>
<evidence type="ECO:0000256" key="1">
    <source>
        <dbReference type="ARBA" id="ARBA00012513"/>
    </source>
</evidence>
<dbReference type="RefSeq" id="WP_184743611.1">
    <property type="nucleotide sequence ID" value="NZ_JACHJF010000013.1"/>
</dbReference>
<feature type="region of interest" description="Disordered" evidence="8">
    <location>
        <begin position="371"/>
        <end position="400"/>
    </location>
</feature>
<evidence type="ECO:0000256" key="2">
    <source>
        <dbReference type="ARBA" id="ARBA00022527"/>
    </source>
</evidence>
<evidence type="ECO:0000256" key="3">
    <source>
        <dbReference type="ARBA" id="ARBA00022679"/>
    </source>
</evidence>
<keyword evidence="6 7" id="KW-0067">ATP-binding</keyword>
<feature type="domain" description="Protein kinase" evidence="9">
    <location>
        <begin position="21"/>
        <end position="275"/>
    </location>
</feature>
<feature type="region of interest" description="Disordered" evidence="8">
    <location>
        <begin position="462"/>
        <end position="483"/>
    </location>
</feature>
<feature type="compositionally biased region" description="Gly residues" evidence="8">
    <location>
        <begin position="548"/>
        <end position="565"/>
    </location>
</feature>
<feature type="region of interest" description="Disordered" evidence="8">
    <location>
        <begin position="300"/>
        <end position="342"/>
    </location>
</feature>
<dbReference type="PROSITE" id="PS00107">
    <property type="entry name" value="PROTEIN_KINASE_ATP"/>
    <property type="match status" value="1"/>
</dbReference>
<feature type="compositionally biased region" description="Low complexity" evidence="8">
    <location>
        <begin position="509"/>
        <end position="545"/>
    </location>
</feature>
<dbReference type="Pfam" id="PF00069">
    <property type="entry name" value="Pkinase"/>
    <property type="match status" value="1"/>
</dbReference>
<dbReference type="PROSITE" id="PS50011">
    <property type="entry name" value="PROTEIN_KINASE_DOM"/>
    <property type="match status" value="1"/>
</dbReference>
<keyword evidence="3" id="KW-0808">Transferase</keyword>
<evidence type="ECO:0000256" key="4">
    <source>
        <dbReference type="ARBA" id="ARBA00022741"/>
    </source>
</evidence>
<dbReference type="EC" id="2.7.11.1" evidence="1"/>
<proteinExistence type="predicted"/>
<keyword evidence="5" id="KW-0418">Kinase</keyword>
<accession>A0A7W8F4A3</accession>
<feature type="compositionally biased region" description="Gly residues" evidence="8">
    <location>
        <begin position="371"/>
        <end position="385"/>
    </location>
</feature>
<evidence type="ECO:0000313" key="11">
    <source>
        <dbReference type="Proteomes" id="UP000528608"/>
    </source>
</evidence>
<feature type="compositionally biased region" description="Low complexity" evidence="8">
    <location>
        <begin position="386"/>
        <end position="400"/>
    </location>
</feature>
<evidence type="ECO:0000256" key="5">
    <source>
        <dbReference type="ARBA" id="ARBA00022777"/>
    </source>
</evidence>
<dbReference type="InterPro" id="IPR000719">
    <property type="entry name" value="Prot_kinase_dom"/>
</dbReference>
<feature type="compositionally biased region" description="Low complexity" evidence="8">
    <location>
        <begin position="305"/>
        <end position="315"/>
    </location>
</feature>
<keyword evidence="4 7" id="KW-0547">Nucleotide-binding</keyword>
<dbReference type="EMBL" id="JACHJF010000013">
    <property type="protein sequence ID" value="MBB5120695.1"/>
    <property type="molecule type" value="Genomic_DNA"/>
</dbReference>
<keyword evidence="2" id="KW-0723">Serine/threonine-protein kinase</keyword>
<evidence type="ECO:0000259" key="9">
    <source>
        <dbReference type="PROSITE" id="PS50011"/>
    </source>
</evidence>
<reference evidence="10 11" key="1">
    <citation type="submission" date="2020-08" db="EMBL/GenBank/DDBJ databases">
        <title>Genomic Encyclopedia of Type Strains, Phase III (KMG-III): the genomes of soil and plant-associated and newly described type strains.</title>
        <authorList>
            <person name="Whitman W."/>
        </authorList>
    </citation>
    <scope>NUCLEOTIDE SEQUENCE [LARGE SCALE GENOMIC DNA]</scope>
    <source>
        <strain evidence="10 11">CECT 3259</strain>
    </source>
</reference>
<dbReference type="GO" id="GO:0004674">
    <property type="term" value="F:protein serine/threonine kinase activity"/>
    <property type="evidence" value="ECO:0007669"/>
    <property type="project" value="UniProtKB-KW"/>
</dbReference>
<organism evidence="10 11">
    <name type="scientific">Streptomyces eurocidicus</name>
    <name type="common">Streptoverticillium eurocidicus</name>
    <dbReference type="NCBI Taxonomy" id="66423"/>
    <lineage>
        <taxon>Bacteria</taxon>
        <taxon>Bacillati</taxon>
        <taxon>Actinomycetota</taxon>
        <taxon>Actinomycetes</taxon>
        <taxon>Kitasatosporales</taxon>
        <taxon>Streptomycetaceae</taxon>
        <taxon>Streptomyces</taxon>
    </lineage>
</organism>
<dbReference type="Gene3D" id="1.10.510.10">
    <property type="entry name" value="Transferase(Phosphotransferase) domain 1"/>
    <property type="match status" value="1"/>
</dbReference>
<feature type="compositionally biased region" description="Basic and acidic residues" evidence="8">
    <location>
        <begin position="469"/>
        <end position="482"/>
    </location>
</feature>
<dbReference type="InterPro" id="IPR017441">
    <property type="entry name" value="Protein_kinase_ATP_BS"/>
</dbReference>
<evidence type="ECO:0000313" key="10">
    <source>
        <dbReference type="EMBL" id="MBB5120695.1"/>
    </source>
</evidence>
<dbReference type="AlphaFoldDB" id="A0A7W8F4A3"/>
<dbReference type="Gene3D" id="3.30.200.20">
    <property type="entry name" value="Phosphorylase Kinase, domain 1"/>
    <property type="match status" value="1"/>
</dbReference>
<dbReference type="PROSITE" id="PS00108">
    <property type="entry name" value="PROTEIN_KINASE_ST"/>
    <property type="match status" value="1"/>
</dbReference>
<protein>
    <recommendedName>
        <fullName evidence="1">non-specific serine/threonine protein kinase</fullName>
        <ecNumber evidence="1">2.7.11.1</ecNumber>
    </recommendedName>
</protein>
<dbReference type="InterPro" id="IPR008271">
    <property type="entry name" value="Ser/Thr_kinase_AS"/>
</dbReference>
<dbReference type="PANTHER" id="PTHR43289:SF6">
    <property type="entry name" value="SERINE_THREONINE-PROTEIN KINASE NEKL-3"/>
    <property type="match status" value="1"/>
</dbReference>
<sequence length="565" mass="56973">MSGDFGASGDGRGSRLVAGRYRLVDRLGQGGMGVVWRARDELLDREVAVKEVRAPAGLPGHEVGLLYARLEREGRAAARIAHRNVVTVHDVATEDGRPWIVMELVPGLSLADVLEAEGQLAPARAARIGAEVLAALRAAHGVGVLHRDVKPGNVLVANDGRVVLTDFGIATVPGNTALTRTGELVGSPEYLAPERALGRPPGTASDLWSLGVTLYAAVEGFSPFRQDTPLSTLRAVVDQVFPPPRRAGALTPVLEGLLRKDPAERLGAAEAERMLRAVAAGATPAAPAPDVPYAPTVLTRPASPAPGTAHAAGDAPPGPGTTGITGPVGPASPPGPAGGGRKRTGLVVAAAVLVAAALASGLIWALTGDGGSSGDTSSGGGGKDAGAGASRSAGATSADGSVRVALEAVRDRYTGPCPPPEASAPAFSATVTAGRVPVEVTYRWVTGSGKVTDGDWRTERFTEQRTTVRHTESGRRASDPGKDWIAVEIRSPQRLTSSPVSFTVDCGKAPTDAASPPASPSRPGSPSGQGKPSASAGTPSGAARSEGADGGATYGGTVGAGRSGG</sequence>